<dbReference type="CDD" id="cd05188">
    <property type="entry name" value="MDR"/>
    <property type="match status" value="1"/>
</dbReference>
<reference evidence="4" key="1">
    <citation type="submission" date="2023-03" db="EMBL/GenBank/DDBJ databases">
        <title>Massive genome expansion in bonnet fungi (Mycena s.s.) driven by repeated elements and novel gene families across ecological guilds.</title>
        <authorList>
            <consortium name="Lawrence Berkeley National Laboratory"/>
            <person name="Harder C.B."/>
            <person name="Miyauchi S."/>
            <person name="Viragh M."/>
            <person name="Kuo A."/>
            <person name="Thoen E."/>
            <person name="Andreopoulos B."/>
            <person name="Lu D."/>
            <person name="Skrede I."/>
            <person name="Drula E."/>
            <person name="Henrissat B."/>
            <person name="Morin E."/>
            <person name="Kohler A."/>
            <person name="Barry K."/>
            <person name="LaButti K."/>
            <person name="Morin E."/>
            <person name="Salamov A."/>
            <person name="Lipzen A."/>
            <person name="Mereny Z."/>
            <person name="Hegedus B."/>
            <person name="Baldrian P."/>
            <person name="Stursova M."/>
            <person name="Weitz H."/>
            <person name="Taylor A."/>
            <person name="Grigoriev I.V."/>
            <person name="Nagy L.G."/>
            <person name="Martin F."/>
            <person name="Kauserud H."/>
        </authorList>
    </citation>
    <scope>NUCLEOTIDE SEQUENCE</scope>
    <source>
        <strain evidence="4">CBHHK188m</strain>
    </source>
</reference>
<accession>A0AAD7IU13</accession>
<evidence type="ECO:0000313" key="4">
    <source>
        <dbReference type="EMBL" id="KAJ7750472.1"/>
    </source>
</evidence>
<dbReference type="Pfam" id="PF08240">
    <property type="entry name" value="ADH_N"/>
    <property type="match status" value="1"/>
</dbReference>
<dbReference type="PANTHER" id="PTHR43677">
    <property type="entry name" value="SHORT-CHAIN DEHYDROGENASE/REDUCTASE"/>
    <property type="match status" value="1"/>
</dbReference>
<organism evidence="4 5">
    <name type="scientific">Mycena maculata</name>
    <dbReference type="NCBI Taxonomy" id="230809"/>
    <lineage>
        <taxon>Eukaryota</taxon>
        <taxon>Fungi</taxon>
        <taxon>Dikarya</taxon>
        <taxon>Basidiomycota</taxon>
        <taxon>Agaricomycotina</taxon>
        <taxon>Agaricomycetes</taxon>
        <taxon>Agaricomycetidae</taxon>
        <taxon>Agaricales</taxon>
        <taxon>Marasmiineae</taxon>
        <taxon>Mycenaceae</taxon>
        <taxon>Mycena</taxon>
    </lineage>
</organism>
<gene>
    <name evidence="4" type="ORF">DFH07DRAFT_827922</name>
</gene>
<comment type="caution">
    <text evidence="4">The sequence shown here is derived from an EMBL/GenBank/DDBJ whole genome shotgun (WGS) entry which is preliminary data.</text>
</comment>
<dbReference type="SUPFAM" id="SSF51735">
    <property type="entry name" value="NAD(P)-binding Rossmann-fold domains"/>
    <property type="match status" value="1"/>
</dbReference>
<dbReference type="InterPro" id="IPR013154">
    <property type="entry name" value="ADH-like_N"/>
</dbReference>
<feature type="domain" description="Alcohol dehydrogenase-like N-terminal" evidence="3">
    <location>
        <begin position="31"/>
        <end position="145"/>
    </location>
</feature>
<dbReference type="GO" id="GO:0005739">
    <property type="term" value="C:mitochondrion"/>
    <property type="evidence" value="ECO:0007669"/>
    <property type="project" value="TreeGrafter"/>
</dbReference>
<protein>
    <submittedName>
        <fullName evidence="4">Alcohol dehydrogenase</fullName>
    </submittedName>
</protein>
<dbReference type="InterPro" id="IPR013149">
    <property type="entry name" value="ADH-like_C"/>
</dbReference>
<dbReference type="EMBL" id="JARJLG010000082">
    <property type="protein sequence ID" value="KAJ7750472.1"/>
    <property type="molecule type" value="Genomic_DNA"/>
</dbReference>
<dbReference type="Gene3D" id="3.40.50.720">
    <property type="entry name" value="NAD(P)-binding Rossmann-like Domain"/>
    <property type="match status" value="1"/>
</dbReference>
<dbReference type="GO" id="GO:0016491">
    <property type="term" value="F:oxidoreductase activity"/>
    <property type="evidence" value="ECO:0007669"/>
    <property type="project" value="TreeGrafter"/>
</dbReference>
<dbReference type="Pfam" id="PF00107">
    <property type="entry name" value="ADH_zinc_N"/>
    <property type="match status" value="1"/>
</dbReference>
<evidence type="ECO:0000313" key="5">
    <source>
        <dbReference type="Proteomes" id="UP001215280"/>
    </source>
</evidence>
<sequence>MNLPQTHRTLLLTSRDQPPTITQQPTPQPTPGSITLRVLASGVVSYSSDVFTGRRPYPFPTPLIPGVSCIARVAATGPDTTSLKPNDLVFLDPTIHARDNPAYAMLIGLHAGYNDVSPQLMEGEWRNGTWAEYVRVPLENVCKLNEGRLLGELGYTVEQLDLISALVVPYGGLDDIGLKAGETIVIAPATGNFGGAAVTVALAMGARVVAMGRDAAKLEKLRERDPGRIQTVAVSGDVKKDTEAIKAAYGGEVDAYFDISPPQATQSTHFKSCIMALRHSGRVSLMGGVYGDVGLPLAWIMHNNITVRGTWMFTREQRERFVKMLEGGLLQLKDWEVKRFALEEWKEAWEFAEREGGTGKMAVFCP</sequence>
<dbReference type="Proteomes" id="UP001215280">
    <property type="component" value="Unassembled WGS sequence"/>
</dbReference>
<feature type="domain" description="Alcohol dehydrogenase-like C-terminal" evidence="2">
    <location>
        <begin position="194"/>
        <end position="325"/>
    </location>
</feature>
<name>A0AAD7IU13_9AGAR</name>
<evidence type="ECO:0000256" key="1">
    <source>
        <dbReference type="SAM" id="MobiDB-lite"/>
    </source>
</evidence>
<evidence type="ECO:0000259" key="2">
    <source>
        <dbReference type="Pfam" id="PF00107"/>
    </source>
</evidence>
<dbReference type="Gene3D" id="3.90.180.10">
    <property type="entry name" value="Medium-chain alcohol dehydrogenases, catalytic domain"/>
    <property type="match status" value="1"/>
</dbReference>
<proteinExistence type="predicted"/>
<dbReference type="SUPFAM" id="SSF50129">
    <property type="entry name" value="GroES-like"/>
    <property type="match status" value="1"/>
</dbReference>
<feature type="region of interest" description="Disordered" evidence="1">
    <location>
        <begin position="1"/>
        <end position="33"/>
    </location>
</feature>
<dbReference type="InterPro" id="IPR011032">
    <property type="entry name" value="GroES-like_sf"/>
</dbReference>
<dbReference type="AlphaFoldDB" id="A0AAD7IU13"/>
<evidence type="ECO:0000259" key="3">
    <source>
        <dbReference type="Pfam" id="PF08240"/>
    </source>
</evidence>
<dbReference type="InterPro" id="IPR051397">
    <property type="entry name" value="Zn-ADH-like_protein"/>
</dbReference>
<keyword evidence="5" id="KW-1185">Reference proteome</keyword>
<dbReference type="InterPro" id="IPR036291">
    <property type="entry name" value="NAD(P)-bd_dom_sf"/>
</dbReference>
<dbReference type="PANTHER" id="PTHR43677:SF4">
    <property type="entry name" value="QUINONE OXIDOREDUCTASE-LIKE PROTEIN 2"/>
    <property type="match status" value="1"/>
</dbReference>
<feature type="compositionally biased region" description="Polar residues" evidence="1">
    <location>
        <begin position="1"/>
        <end position="16"/>
    </location>
</feature>